<dbReference type="PANTHER" id="PTHR22576:SF41">
    <property type="entry name" value="CASPASE 14, APOPTOSIS-RELATED CYSTEINE PEPTIDASE"/>
    <property type="match status" value="1"/>
</dbReference>
<comment type="caution">
    <text evidence="6">The sequence shown here is derived from an EMBL/GenBank/DDBJ whole genome shotgun (WGS) entry which is preliminary data.</text>
</comment>
<accession>A0A8B6FRR0</accession>
<evidence type="ECO:0000256" key="1">
    <source>
        <dbReference type="ARBA" id="ARBA00010134"/>
    </source>
</evidence>
<keyword evidence="7" id="KW-1185">Reference proteome</keyword>
<dbReference type="PROSITE" id="PS50207">
    <property type="entry name" value="CASPASE_P10"/>
    <property type="match status" value="1"/>
</dbReference>
<evidence type="ECO:0000256" key="3">
    <source>
        <dbReference type="SAM" id="MobiDB-lite"/>
    </source>
</evidence>
<comment type="similarity">
    <text evidence="1 2">Belongs to the peptidase C14A family.</text>
</comment>
<evidence type="ECO:0000313" key="7">
    <source>
        <dbReference type="Proteomes" id="UP000596742"/>
    </source>
</evidence>
<feature type="compositionally biased region" description="Polar residues" evidence="3">
    <location>
        <begin position="76"/>
        <end position="100"/>
    </location>
</feature>
<feature type="region of interest" description="Disordered" evidence="3">
    <location>
        <begin position="1"/>
        <end position="20"/>
    </location>
</feature>
<dbReference type="OrthoDB" id="6116485at2759"/>
<dbReference type="PROSITE" id="PS50208">
    <property type="entry name" value="CASPASE_P20"/>
    <property type="match status" value="1"/>
</dbReference>
<dbReference type="Pfam" id="PF00656">
    <property type="entry name" value="Peptidase_C14"/>
    <property type="match status" value="1"/>
</dbReference>
<dbReference type="InterPro" id="IPR001309">
    <property type="entry name" value="Pept_C14_p20"/>
</dbReference>
<name>A0A8B6FRR0_MYTGA</name>
<evidence type="ECO:0008006" key="8">
    <source>
        <dbReference type="Google" id="ProtNLM"/>
    </source>
</evidence>
<dbReference type="SMART" id="SM00115">
    <property type="entry name" value="CASc"/>
    <property type="match status" value="1"/>
</dbReference>
<dbReference type="InterPro" id="IPR015917">
    <property type="entry name" value="Pept_C14A"/>
</dbReference>
<reference evidence="6" key="1">
    <citation type="submission" date="2018-11" db="EMBL/GenBank/DDBJ databases">
        <authorList>
            <person name="Alioto T."/>
            <person name="Alioto T."/>
        </authorList>
    </citation>
    <scope>NUCLEOTIDE SEQUENCE</scope>
</reference>
<dbReference type="InterPro" id="IPR052039">
    <property type="entry name" value="Caspase-related_regulators"/>
</dbReference>
<feature type="domain" description="Caspase family p20" evidence="5">
    <location>
        <begin position="154"/>
        <end position="193"/>
    </location>
</feature>
<dbReference type="EMBL" id="UYJE01007203">
    <property type="protein sequence ID" value="VDI52581.1"/>
    <property type="molecule type" value="Genomic_DNA"/>
</dbReference>
<protein>
    <recommendedName>
        <fullName evidence="8">Caspase family p20 domain-containing protein</fullName>
    </recommendedName>
</protein>
<evidence type="ECO:0000313" key="6">
    <source>
        <dbReference type="EMBL" id="VDI52581.1"/>
    </source>
</evidence>
<gene>
    <name evidence="6" type="ORF">MGAL_10B029696</name>
</gene>
<dbReference type="Proteomes" id="UP000596742">
    <property type="component" value="Unassembled WGS sequence"/>
</dbReference>
<organism evidence="6 7">
    <name type="scientific">Mytilus galloprovincialis</name>
    <name type="common">Mediterranean mussel</name>
    <dbReference type="NCBI Taxonomy" id="29158"/>
    <lineage>
        <taxon>Eukaryota</taxon>
        <taxon>Metazoa</taxon>
        <taxon>Spiralia</taxon>
        <taxon>Lophotrochozoa</taxon>
        <taxon>Mollusca</taxon>
        <taxon>Bivalvia</taxon>
        <taxon>Autobranchia</taxon>
        <taxon>Pteriomorphia</taxon>
        <taxon>Mytilida</taxon>
        <taxon>Mytiloidea</taxon>
        <taxon>Mytilidae</taxon>
        <taxon>Mytilinae</taxon>
        <taxon>Mytilus</taxon>
    </lineage>
</organism>
<dbReference type="GO" id="GO:0006508">
    <property type="term" value="P:proteolysis"/>
    <property type="evidence" value="ECO:0007669"/>
    <property type="project" value="InterPro"/>
</dbReference>
<dbReference type="GO" id="GO:0004197">
    <property type="term" value="F:cysteine-type endopeptidase activity"/>
    <property type="evidence" value="ECO:0007669"/>
    <property type="project" value="InterPro"/>
</dbReference>
<sequence length="337" mass="38338">MGKNFSKPNTKRNKKGRTEQRLSSIHENDHYGFVSQNQNSFQPGYAGFSYFPVREDKRCNLNQTTLRRYASTSNISTAPTTSDYVSQRGMNRSSQASNEHYSFDSDRSTQAETNIKLNHFETDARPTMRRTQSWLAIPDIYQMKEEFYNMNHARRGDCVIFNIKHVGTEEVRAGSEQDVQRLTESFSFLGFEVIEKACRGNTIDFGNLVQDGSPRGSETLQMLSSESDVLIAYATTPDYVSWRDKKMGSIYIEVLCELLRLEGTETKLTELLQKVSNYTAKCFAVSRLCQVPCYTSSLSKSLVFNLKKRVVMVMYNDGTYSNVSNTNAQINATHSNA</sequence>
<dbReference type="AlphaFoldDB" id="A0A8B6FRR0"/>
<feature type="region of interest" description="Disordered" evidence="3">
    <location>
        <begin position="76"/>
        <end position="109"/>
    </location>
</feature>
<proteinExistence type="inferred from homology"/>
<dbReference type="PANTHER" id="PTHR22576">
    <property type="entry name" value="MUCOSA ASSOCIATED LYMPHOID TISSUE LYMPHOMA TRANSLOCATION PROTEIN 1/PARACASPASE"/>
    <property type="match status" value="1"/>
</dbReference>
<dbReference type="Gene3D" id="3.40.50.1460">
    <property type="match status" value="2"/>
</dbReference>
<dbReference type="InterPro" id="IPR029030">
    <property type="entry name" value="Caspase-like_dom_sf"/>
</dbReference>
<evidence type="ECO:0000259" key="4">
    <source>
        <dbReference type="PROSITE" id="PS50207"/>
    </source>
</evidence>
<evidence type="ECO:0000256" key="2">
    <source>
        <dbReference type="RuleBase" id="RU003971"/>
    </source>
</evidence>
<dbReference type="InterPro" id="IPR011600">
    <property type="entry name" value="Pept_C14_caspase"/>
</dbReference>
<dbReference type="InterPro" id="IPR002138">
    <property type="entry name" value="Pept_C14_p10"/>
</dbReference>
<evidence type="ECO:0000259" key="5">
    <source>
        <dbReference type="PROSITE" id="PS50208"/>
    </source>
</evidence>
<feature type="domain" description="Caspase family p10" evidence="4">
    <location>
        <begin position="219"/>
        <end position="306"/>
    </location>
</feature>
<dbReference type="SUPFAM" id="SSF52129">
    <property type="entry name" value="Caspase-like"/>
    <property type="match status" value="1"/>
</dbReference>